<dbReference type="GO" id="GO:0000155">
    <property type="term" value="F:phosphorelay sensor kinase activity"/>
    <property type="evidence" value="ECO:0007669"/>
    <property type="project" value="InterPro"/>
</dbReference>
<evidence type="ECO:0000256" key="14">
    <source>
        <dbReference type="ARBA" id="ARBA00043094"/>
    </source>
</evidence>
<dbReference type="InterPro" id="IPR036890">
    <property type="entry name" value="HATPase_C_sf"/>
</dbReference>
<accession>A0A545TBH2</accession>
<name>A0A545TBH2_9GAMM</name>
<keyword evidence="10" id="KW-0535">Nitrogen fixation</keyword>
<protein>
    <recommendedName>
        <fullName evidence="12">Sensory histidine kinase/phosphatase NtrB</fullName>
        <ecNumber evidence="2">2.7.13.3</ecNumber>
    </recommendedName>
    <alternativeName>
        <fullName evidence="13">Nitrogen regulation protein NR(II)</fullName>
    </alternativeName>
    <alternativeName>
        <fullName evidence="14">Nitrogen regulator II</fullName>
    </alternativeName>
</protein>
<sequence length="346" mass="38720">MSIAPSLHTLGTSIVMLDTQNQVVYLNQSAEQLLGFSGRQAMSENFFDLIRGDLDAKLISQFSHQQQTAFLEEMELKTATGIVTANVMLSNYEEDGIEYLVMELQTSEHHAHIRKDMELQQQSRVSNHLIRNLAHEIKNPLGGIKGAAQLMERKLPSEYSNKYTQIIIQEADRLSSLVGRLLLPAEPEAQSQINPHQIIDKAVDVLMLQQSHKIQIVKDYDPSLPEINVSAGQIQQALMNLIKNAMEATDEHGEVRLRTRILHQQTIGKLQHRQVIRIDVIDDGDGIPDNIKRDIFFPTISGKNSSGLGLSIAQSLAQRHGGIIEVENLPGHTCFSLYLPVVNEND</sequence>
<dbReference type="OrthoDB" id="9789238at2"/>
<evidence type="ECO:0000256" key="1">
    <source>
        <dbReference type="ARBA" id="ARBA00000085"/>
    </source>
</evidence>
<dbReference type="PROSITE" id="PS50109">
    <property type="entry name" value="HIS_KIN"/>
    <property type="match status" value="1"/>
</dbReference>
<evidence type="ECO:0000256" key="7">
    <source>
        <dbReference type="ARBA" id="ARBA00022801"/>
    </source>
</evidence>
<keyword evidence="8" id="KW-0067">ATP-binding</keyword>
<dbReference type="Gene3D" id="3.30.565.10">
    <property type="entry name" value="Histidine kinase-like ATPase, C-terminal domain"/>
    <property type="match status" value="1"/>
</dbReference>
<dbReference type="PANTHER" id="PTHR43065:SF16">
    <property type="entry name" value="SENSORY HISTIDINE KINASE_PHOSPHATASE NTRB"/>
    <property type="match status" value="1"/>
</dbReference>
<feature type="domain" description="Histidine kinase" evidence="15">
    <location>
        <begin position="132"/>
        <end position="343"/>
    </location>
</feature>
<dbReference type="InterPro" id="IPR003661">
    <property type="entry name" value="HisK_dim/P_dom"/>
</dbReference>
<dbReference type="InterPro" id="IPR013767">
    <property type="entry name" value="PAS_fold"/>
</dbReference>
<dbReference type="RefSeq" id="WP_142941188.1">
    <property type="nucleotide sequence ID" value="NZ_VIKR01000002.1"/>
</dbReference>
<dbReference type="Pfam" id="PF00989">
    <property type="entry name" value="PAS"/>
    <property type="match status" value="1"/>
</dbReference>
<proteinExistence type="predicted"/>
<dbReference type="Pfam" id="PF02518">
    <property type="entry name" value="HATPase_c"/>
    <property type="match status" value="1"/>
</dbReference>
<dbReference type="SMART" id="SM00388">
    <property type="entry name" value="HisKA"/>
    <property type="match status" value="1"/>
</dbReference>
<dbReference type="SMART" id="SM00091">
    <property type="entry name" value="PAS"/>
    <property type="match status" value="1"/>
</dbReference>
<evidence type="ECO:0000256" key="8">
    <source>
        <dbReference type="ARBA" id="ARBA00022840"/>
    </source>
</evidence>
<evidence type="ECO:0000256" key="9">
    <source>
        <dbReference type="ARBA" id="ARBA00023012"/>
    </source>
</evidence>
<dbReference type="GO" id="GO:0016787">
    <property type="term" value="F:hydrolase activity"/>
    <property type="evidence" value="ECO:0007669"/>
    <property type="project" value="UniProtKB-KW"/>
</dbReference>
<dbReference type="Gene3D" id="1.10.287.130">
    <property type="match status" value="1"/>
</dbReference>
<evidence type="ECO:0000256" key="5">
    <source>
        <dbReference type="ARBA" id="ARBA00022741"/>
    </source>
</evidence>
<dbReference type="AlphaFoldDB" id="A0A545TBH2"/>
<dbReference type="GO" id="GO:0005524">
    <property type="term" value="F:ATP binding"/>
    <property type="evidence" value="ECO:0007669"/>
    <property type="project" value="UniProtKB-KW"/>
</dbReference>
<evidence type="ECO:0000259" key="16">
    <source>
        <dbReference type="PROSITE" id="PS50112"/>
    </source>
</evidence>
<keyword evidence="7" id="KW-0378">Hydrolase</keyword>
<evidence type="ECO:0000256" key="3">
    <source>
        <dbReference type="ARBA" id="ARBA00022553"/>
    </source>
</evidence>
<comment type="caution">
    <text evidence="17">The sequence shown here is derived from an EMBL/GenBank/DDBJ whole genome shotgun (WGS) entry which is preliminary data.</text>
</comment>
<dbReference type="PROSITE" id="PS50112">
    <property type="entry name" value="PAS"/>
    <property type="match status" value="1"/>
</dbReference>
<evidence type="ECO:0000256" key="12">
    <source>
        <dbReference type="ARBA" id="ARBA00039567"/>
    </source>
</evidence>
<dbReference type="SUPFAM" id="SSF47384">
    <property type="entry name" value="Homodimeric domain of signal transducing histidine kinase"/>
    <property type="match status" value="1"/>
</dbReference>
<dbReference type="EMBL" id="VIKR01000002">
    <property type="protein sequence ID" value="TQV74573.1"/>
    <property type="molecule type" value="Genomic_DNA"/>
</dbReference>
<dbReference type="Proteomes" id="UP000317839">
    <property type="component" value="Unassembled WGS sequence"/>
</dbReference>
<dbReference type="Gene3D" id="3.30.450.20">
    <property type="entry name" value="PAS domain"/>
    <property type="match status" value="1"/>
</dbReference>
<dbReference type="InterPro" id="IPR035965">
    <property type="entry name" value="PAS-like_dom_sf"/>
</dbReference>
<dbReference type="CDD" id="cd00082">
    <property type="entry name" value="HisKA"/>
    <property type="match status" value="1"/>
</dbReference>
<dbReference type="CDD" id="cd00130">
    <property type="entry name" value="PAS"/>
    <property type="match status" value="1"/>
</dbReference>
<feature type="domain" description="PAS" evidence="16">
    <location>
        <begin position="1"/>
        <end position="53"/>
    </location>
</feature>
<evidence type="ECO:0000313" key="17">
    <source>
        <dbReference type="EMBL" id="TQV74573.1"/>
    </source>
</evidence>
<evidence type="ECO:0000256" key="11">
    <source>
        <dbReference type="ARBA" id="ARBA00037696"/>
    </source>
</evidence>
<dbReference type="GO" id="GO:0006355">
    <property type="term" value="P:regulation of DNA-templated transcription"/>
    <property type="evidence" value="ECO:0007669"/>
    <property type="project" value="InterPro"/>
</dbReference>
<keyword evidence="4" id="KW-0808">Transferase</keyword>
<dbReference type="PRINTS" id="PR00344">
    <property type="entry name" value="BCTRLSENSOR"/>
</dbReference>
<evidence type="ECO:0000313" key="18">
    <source>
        <dbReference type="Proteomes" id="UP000317839"/>
    </source>
</evidence>
<dbReference type="InterPro" id="IPR004358">
    <property type="entry name" value="Sig_transdc_His_kin-like_C"/>
</dbReference>
<keyword evidence="3" id="KW-0597">Phosphoprotein</keyword>
<keyword evidence="6" id="KW-0418">Kinase</keyword>
<dbReference type="InterPro" id="IPR036097">
    <property type="entry name" value="HisK_dim/P_sf"/>
</dbReference>
<evidence type="ECO:0000256" key="10">
    <source>
        <dbReference type="ARBA" id="ARBA00023231"/>
    </source>
</evidence>
<reference evidence="17 18" key="1">
    <citation type="submission" date="2019-06" db="EMBL/GenBank/DDBJ databases">
        <title>Draft genome of Aliikangiella marina GYP-15.</title>
        <authorList>
            <person name="Wang G."/>
        </authorList>
    </citation>
    <scope>NUCLEOTIDE SEQUENCE [LARGE SCALE GENOMIC DNA]</scope>
    <source>
        <strain evidence="17 18">GYP-15</strain>
    </source>
</reference>
<evidence type="ECO:0000256" key="13">
    <source>
        <dbReference type="ARBA" id="ARBA00042313"/>
    </source>
</evidence>
<comment type="catalytic activity">
    <reaction evidence="1">
        <text>ATP + protein L-histidine = ADP + protein N-phospho-L-histidine.</text>
        <dbReference type="EC" id="2.7.13.3"/>
    </reaction>
</comment>
<keyword evidence="18" id="KW-1185">Reference proteome</keyword>
<dbReference type="Pfam" id="PF00512">
    <property type="entry name" value="HisKA"/>
    <property type="match status" value="1"/>
</dbReference>
<evidence type="ECO:0000256" key="2">
    <source>
        <dbReference type="ARBA" id="ARBA00012438"/>
    </source>
</evidence>
<gene>
    <name evidence="17" type="ORF">FLL45_06315</name>
</gene>
<evidence type="ECO:0000259" key="15">
    <source>
        <dbReference type="PROSITE" id="PS50109"/>
    </source>
</evidence>
<dbReference type="InterPro" id="IPR003594">
    <property type="entry name" value="HATPase_dom"/>
</dbReference>
<dbReference type="SUPFAM" id="SSF55874">
    <property type="entry name" value="ATPase domain of HSP90 chaperone/DNA topoisomerase II/histidine kinase"/>
    <property type="match status" value="1"/>
</dbReference>
<evidence type="ECO:0000256" key="6">
    <source>
        <dbReference type="ARBA" id="ARBA00022777"/>
    </source>
</evidence>
<organism evidence="17 18">
    <name type="scientific">Aliikangiella marina</name>
    <dbReference type="NCBI Taxonomy" id="1712262"/>
    <lineage>
        <taxon>Bacteria</taxon>
        <taxon>Pseudomonadati</taxon>
        <taxon>Pseudomonadota</taxon>
        <taxon>Gammaproteobacteria</taxon>
        <taxon>Oceanospirillales</taxon>
        <taxon>Pleioneaceae</taxon>
        <taxon>Aliikangiella</taxon>
    </lineage>
</organism>
<comment type="function">
    <text evidence="11">Member of the two-component regulatory system NtrB/NtrC, which controls expression of the nitrogen-regulated (ntr) genes in response to nitrogen limitation. Under conditions of nitrogen limitation, NtrB autophosphorylates and transfers the phosphoryl group to NtrC. In the presence of nitrogen, acts as a phosphatase that dephosphorylates and inactivates NtrC.</text>
</comment>
<dbReference type="EC" id="2.7.13.3" evidence="2"/>
<dbReference type="SMART" id="SM00387">
    <property type="entry name" value="HATPase_c"/>
    <property type="match status" value="1"/>
</dbReference>
<evidence type="ECO:0000256" key="4">
    <source>
        <dbReference type="ARBA" id="ARBA00022679"/>
    </source>
</evidence>
<dbReference type="NCBIfam" id="NF008293">
    <property type="entry name" value="PRK11073.1"/>
    <property type="match status" value="1"/>
</dbReference>
<dbReference type="InterPro" id="IPR005467">
    <property type="entry name" value="His_kinase_dom"/>
</dbReference>
<dbReference type="SUPFAM" id="SSF55785">
    <property type="entry name" value="PYP-like sensor domain (PAS domain)"/>
    <property type="match status" value="1"/>
</dbReference>
<dbReference type="PANTHER" id="PTHR43065">
    <property type="entry name" value="SENSOR HISTIDINE KINASE"/>
    <property type="match status" value="1"/>
</dbReference>
<dbReference type="InterPro" id="IPR000014">
    <property type="entry name" value="PAS"/>
</dbReference>
<keyword evidence="9" id="KW-0902">Two-component regulatory system</keyword>
<keyword evidence="5" id="KW-0547">Nucleotide-binding</keyword>